<accession>A0A371IW20</accession>
<dbReference type="Pfam" id="PF00882">
    <property type="entry name" value="Zn_dep_PLPC"/>
    <property type="match status" value="1"/>
</dbReference>
<dbReference type="SUPFAM" id="SSF48537">
    <property type="entry name" value="Phospholipase C/P1 nuclease"/>
    <property type="match status" value="1"/>
</dbReference>
<dbReference type="GO" id="GO:0016788">
    <property type="term" value="F:hydrolase activity, acting on ester bonds"/>
    <property type="evidence" value="ECO:0007669"/>
    <property type="project" value="InterPro"/>
</dbReference>
<keyword evidence="3" id="KW-1185">Reference proteome</keyword>
<evidence type="ECO:0000313" key="2">
    <source>
        <dbReference type="EMBL" id="RDY24675.1"/>
    </source>
</evidence>
<comment type="caution">
    <text evidence="2">The sequence shown here is derived from an EMBL/GenBank/DDBJ whole genome shotgun (WGS) entry which is preliminary data.</text>
</comment>
<dbReference type="AlphaFoldDB" id="A0A371IW20"/>
<proteinExistence type="predicted"/>
<organism evidence="2 3">
    <name type="scientific">Romboutsia maritimum</name>
    <dbReference type="NCBI Taxonomy" id="2020948"/>
    <lineage>
        <taxon>Bacteria</taxon>
        <taxon>Bacillati</taxon>
        <taxon>Bacillota</taxon>
        <taxon>Clostridia</taxon>
        <taxon>Peptostreptococcales</taxon>
        <taxon>Peptostreptococcaceae</taxon>
        <taxon>Romboutsia</taxon>
    </lineage>
</organism>
<evidence type="ECO:0000313" key="3">
    <source>
        <dbReference type="Proteomes" id="UP000243494"/>
    </source>
</evidence>
<feature type="domain" description="Phospholipase C/D" evidence="1">
    <location>
        <begin position="5"/>
        <end position="159"/>
    </location>
</feature>
<name>A0A371IW20_9FIRM</name>
<protein>
    <recommendedName>
        <fullName evidence="1">Phospholipase C/D domain-containing protein</fullName>
    </recommendedName>
</protein>
<dbReference type="RefSeq" id="WP_095404965.1">
    <property type="nucleotide sequence ID" value="NZ_NOJZ02000001.1"/>
</dbReference>
<sequence>MLMNTHFMIANSVIDNIDENKSFFISKKNFIYGNLKPDISSRYVLKKHYLDESLNMIINKIKHLSNLTLDYLNKYFSISKLSQEIGVVCHFLCDFFCVPHSQRWELSHSMNKHIVYERELAIIAKNTDLSSIKGDSIKNNNIEEFFHNLYEEYTKKLDYKNDLLFSTYICNSIVNYILDCILNNTANYYSIKNCC</sequence>
<gene>
    <name evidence="2" type="ORF">CHF27_000295</name>
</gene>
<dbReference type="OrthoDB" id="2878022at2"/>
<dbReference type="InterPro" id="IPR008947">
    <property type="entry name" value="PLipase_C/P1_nuclease_dom_sf"/>
</dbReference>
<evidence type="ECO:0000259" key="1">
    <source>
        <dbReference type="Pfam" id="PF00882"/>
    </source>
</evidence>
<dbReference type="EMBL" id="NOJZ02000001">
    <property type="protein sequence ID" value="RDY24675.1"/>
    <property type="molecule type" value="Genomic_DNA"/>
</dbReference>
<dbReference type="Proteomes" id="UP000243494">
    <property type="component" value="Unassembled WGS sequence"/>
</dbReference>
<dbReference type="InterPro" id="IPR029002">
    <property type="entry name" value="PLPC/GPLD1"/>
</dbReference>
<reference evidence="2 3" key="1">
    <citation type="journal article" date="2017" name="Genome Announc.">
        <title>Draft Genome Sequence of Romboutsia maritimum sp. nov. Strain CCRI-22766(T), Isolated from Coastal Estuarine Mud.</title>
        <authorList>
            <person name="Maheux A.F."/>
            <person name="Boudreau D.K."/>
            <person name="Berube E."/>
            <person name="Boissinot M."/>
            <person name="Raymond F."/>
            <person name="Brodeur S."/>
            <person name="Corbeil J."/>
            <person name="Brightwell G."/>
            <person name="Broda D."/>
            <person name="Omar R.F."/>
            <person name="Bergeron M.G."/>
        </authorList>
    </citation>
    <scope>NUCLEOTIDE SEQUENCE [LARGE SCALE GENOMIC DNA]</scope>
    <source>
        <strain evidence="2 3">CCRI-22766</strain>
    </source>
</reference>